<dbReference type="EMBL" id="KQ086628">
    <property type="protein sequence ID" value="KLO04252.1"/>
    <property type="molecule type" value="Genomic_DNA"/>
</dbReference>
<protein>
    <submittedName>
        <fullName evidence="1">Uncharacterized protein</fullName>
    </submittedName>
</protein>
<sequence length="99" mass="10443">MCSPHDFIFIYPAALRADTSSYTSPLDALTSFPRASFAAPPQLGALVQAPFLLTSNGNDNSAEALKSLSYISRATQHIVTPTPALSATPIFGPGHSDHL</sequence>
<evidence type="ECO:0000313" key="2">
    <source>
        <dbReference type="Proteomes" id="UP000053477"/>
    </source>
</evidence>
<keyword evidence="2" id="KW-1185">Reference proteome</keyword>
<proteinExistence type="predicted"/>
<accession>A0A0H2QZ59</accession>
<organism evidence="1 2">
    <name type="scientific">Schizopora paradoxa</name>
    <dbReference type="NCBI Taxonomy" id="27342"/>
    <lineage>
        <taxon>Eukaryota</taxon>
        <taxon>Fungi</taxon>
        <taxon>Dikarya</taxon>
        <taxon>Basidiomycota</taxon>
        <taxon>Agaricomycotina</taxon>
        <taxon>Agaricomycetes</taxon>
        <taxon>Hymenochaetales</taxon>
        <taxon>Schizoporaceae</taxon>
        <taxon>Schizopora</taxon>
    </lineage>
</organism>
<gene>
    <name evidence="1" type="ORF">SCHPADRAFT_911742</name>
</gene>
<dbReference type="Proteomes" id="UP000053477">
    <property type="component" value="Unassembled WGS sequence"/>
</dbReference>
<evidence type="ECO:0000313" key="1">
    <source>
        <dbReference type="EMBL" id="KLO04252.1"/>
    </source>
</evidence>
<reference evidence="1 2" key="1">
    <citation type="submission" date="2015-04" db="EMBL/GenBank/DDBJ databases">
        <title>Complete genome sequence of Schizopora paradoxa KUC8140, a cosmopolitan wood degrader in East Asia.</title>
        <authorList>
            <consortium name="DOE Joint Genome Institute"/>
            <person name="Min B."/>
            <person name="Park H."/>
            <person name="Jang Y."/>
            <person name="Kim J.-J."/>
            <person name="Kim K.H."/>
            <person name="Pangilinan J."/>
            <person name="Lipzen A."/>
            <person name="Riley R."/>
            <person name="Grigoriev I.V."/>
            <person name="Spatafora J.W."/>
            <person name="Choi I.-G."/>
        </authorList>
    </citation>
    <scope>NUCLEOTIDE SEQUENCE [LARGE SCALE GENOMIC DNA]</scope>
    <source>
        <strain evidence="1 2">KUC8140</strain>
    </source>
</reference>
<name>A0A0H2QZ59_9AGAM</name>
<dbReference type="InParanoid" id="A0A0H2QZ59"/>
<dbReference type="AlphaFoldDB" id="A0A0H2QZ59"/>